<dbReference type="EMBL" id="GGFJ01011749">
    <property type="protein sequence ID" value="MBW60890.1"/>
    <property type="molecule type" value="Transcribed_RNA"/>
</dbReference>
<name>A0A2M4C6F2_9DIPT</name>
<accession>A0A2M4C6F2</accession>
<reference evidence="1" key="1">
    <citation type="submission" date="2018-01" db="EMBL/GenBank/DDBJ databases">
        <title>An insight into the sialome of Amazonian anophelines.</title>
        <authorList>
            <person name="Ribeiro J.M."/>
            <person name="Scarpassa V."/>
            <person name="Calvo E."/>
        </authorList>
    </citation>
    <scope>NUCLEOTIDE SEQUENCE</scope>
    <source>
        <tissue evidence="1">Salivary glands</tissue>
    </source>
</reference>
<sequence>MSALFAFFAFSSRTRSPCATILSFSSTADPLATVPLLASIGFKGTLAVAAGAATTAPGFHSLPVADLYWAFRFNSSFTEASTSTFGAFLAFKSRTKLPCSTIFAFNASAPVPAGATDAAAAAAGAAACGCAGLVAPGFHSLPVTDLY</sequence>
<proteinExistence type="predicted"/>
<protein>
    <submittedName>
        <fullName evidence="1">Putative secreted protein</fullName>
    </submittedName>
</protein>
<dbReference type="AlphaFoldDB" id="A0A2M4C6F2"/>
<organism evidence="1">
    <name type="scientific">Anopheles marajoara</name>
    <dbReference type="NCBI Taxonomy" id="58244"/>
    <lineage>
        <taxon>Eukaryota</taxon>
        <taxon>Metazoa</taxon>
        <taxon>Ecdysozoa</taxon>
        <taxon>Arthropoda</taxon>
        <taxon>Hexapoda</taxon>
        <taxon>Insecta</taxon>
        <taxon>Pterygota</taxon>
        <taxon>Neoptera</taxon>
        <taxon>Endopterygota</taxon>
        <taxon>Diptera</taxon>
        <taxon>Nematocera</taxon>
        <taxon>Culicoidea</taxon>
        <taxon>Culicidae</taxon>
        <taxon>Anophelinae</taxon>
        <taxon>Anopheles</taxon>
    </lineage>
</organism>
<evidence type="ECO:0000313" key="1">
    <source>
        <dbReference type="EMBL" id="MBW60890.1"/>
    </source>
</evidence>